<dbReference type="InterPro" id="IPR036188">
    <property type="entry name" value="FAD/NAD-bd_sf"/>
</dbReference>
<accession>A0AAI8VPT9</accession>
<dbReference type="PANTHER" id="PTHR40254">
    <property type="entry name" value="BLR0577 PROTEIN"/>
    <property type="match status" value="1"/>
</dbReference>
<dbReference type="Pfam" id="PF13454">
    <property type="entry name" value="NAD_binding_9"/>
    <property type="match status" value="1"/>
</dbReference>
<proteinExistence type="predicted"/>
<organism evidence="2 3">
    <name type="scientific">Anthostomella pinea</name>
    <dbReference type="NCBI Taxonomy" id="933095"/>
    <lineage>
        <taxon>Eukaryota</taxon>
        <taxon>Fungi</taxon>
        <taxon>Dikarya</taxon>
        <taxon>Ascomycota</taxon>
        <taxon>Pezizomycotina</taxon>
        <taxon>Sordariomycetes</taxon>
        <taxon>Xylariomycetidae</taxon>
        <taxon>Xylariales</taxon>
        <taxon>Xylariaceae</taxon>
        <taxon>Anthostomella</taxon>
    </lineage>
</organism>
<dbReference type="InterPro" id="IPR038732">
    <property type="entry name" value="HpyO/CreE_NAD-binding"/>
</dbReference>
<name>A0AAI8VPT9_9PEZI</name>
<dbReference type="SUPFAM" id="SSF51905">
    <property type="entry name" value="FAD/NAD(P)-binding domain"/>
    <property type="match status" value="1"/>
</dbReference>
<reference evidence="2" key="1">
    <citation type="submission" date="2023-10" db="EMBL/GenBank/DDBJ databases">
        <authorList>
            <person name="Hackl T."/>
        </authorList>
    </citation>
    <scope>NUCLEOTIDE SEQUENCE</scope>
</reference>
<dbReference type="AlphaFoldDB" id="A0AAI8VPT9"/>
<evidence type="ECO:0000313" key="3">
    <source>
        <dbReference type="Proteomes" id="UP001295740"/>
    </source>
</evidence>
<evidence type="ECO:0000313" key="2">
    <source>
        <dbReference type="EMBL" id="CAJ2508857.1"/>
    </source>
</evidence>
<dbReference type="EMBL" id="CAUWAG010000012">
    <property type="protein sequence ID" value="CAJ2508857.1"/>
    <property type="molecule type" value="Genomic_DNA"/>
</dbReference>
<protein>
    <submittedName>
        <fullName evidence="2">Uu.00g138830.m01.CDS01</fullName>
    </submittedName>
</protein>
<dbReference type="Gene3D" id="3.50.50.60">
    <property type="entry name" value="FAD/NAD(P)-binding domain"/>
    <property type="match status" value="1"/>
</dbReference>
<gene>
    <name evidence="2" type="ORF">KHLLAP_LOCUS9325</name>
</gene>
<dbReference type="PANTHER" id="PTHR40254:SF1">
    <property type="entry name" value="BLR0577 PROTEIN"/>
    <property type="match status" value="1"/>
</dbReference>
<feature type="domain" description="FAD-dependent urate hydroxylase HpyO/Asp monooxygenase CreE-like FAD/NAD(P)-binding" evidence="1">
    <location>
        <begin position="40"/>
        <end position="196"/>
    </location>
</feature>
<evidence type="ECO:0000259" key="1">
    <source>
        <dbReference type="Pfam" id="PF13454"/>
    </source>
</evidence>
<dbReference type="InterPro" id="IPR052189">
    <property type="entry name" value="L-asp_N-monooxygenase_NS-form"/>
</dbReference>
<keyword evidence="3" id="KW-1185">Reference proteome</keyword>
<sequence length="779" mass="87853">MSDRASPPIIQTNRHTFGPANKTEICHECLQKWHKESVTIVGGGAAGVAVALSLIQKAREGWSSIRRLTIIEKGDEPAAGLAYSAESANTILNRQVSMMPVIHGQPRQFGEWLSRRRGEDERDTEYPDRTEYGRYLKYLLRSVNQWAWDLQIGFRLLREEVIDIEQFEQRSGTLYRVNLEDGSAIYSKNVVLALGNYARAQYKHLDSPNYFPNPWPTSKLQKIPSDASVGVIGTNASAIDVVRILSQQHHRGPIHMMSRNGLLPRVEAAHVRPYLRLHALHTIARQLEKREISFDEAVSYLKIEIREHAGIELNALDILEEGMDPLARLSEDIHQAKSGNANWQEVMHAFKTVTERYWNSLTHEEKEDLLQRYHYLRSICRNLMPIENAVILESLMKGAQLEVIKGEEASCNNGIMSMGSGDSRVYVDYIVEATGLQYDVERMRSPLLERILRKKMLKPNAFGGLDVGFDDLKIRDGLYAIGSLTKGTHMLVEDVDRLACHAVRLTDTLVGLAPSQPRQVSLFVGPDIFSKYIMMQSVPLLLAAGHMPFIFILNKPQVKSDDPVYRFFEHSVLRHVIEPHYRKVRGLAIADNIRRYHIDVGILIGTEVSMPADARGACSLYHLKPGLYPEYRSIDKILASGGTKYGYALEYLGAAPTDDRLALARERTITDATCVCSALFDCHDLATKIVVEAVDKVSRGQPLVTAPRGISFDGINGIIEVRKGEGTRYGITRRKLQLADIQAMSRRVCENFATSKMNQGLQERLRNELVRQHLLVDDP</sequence>
<dbReference type="Proteomes" id="UP001295740">
    <property type="component" value="Unassembled WGS sequence"/>
</dbReference>
<comment type="caution">
    <text evidence="2">The sequence shown here is derived from an EMBL/GenBank/DDBJ whole genome shotgun (WGS) entry which is preliminary data.</text>
</comment>